<dbReference type="Proteomes" id="UP001501231">
    <property type="component" value="Unassembled WGS sequence"/>
</dbReference>
<sequence length="86" mass="9608">MDAAPKPAKPITKRVRRPKQVTESAAEQQQAAERQGVTRDDPLPAAVAEAEVLLRLGQRDVHDGRIEHDHELCHAYYDQHPPAHGM</sequence>
<reference evidence="2 3" key="1">
    <citation type="journal article" date="2019" name="Int. J. Syst. Evol. Microbiol.">
        <title>The Global Catalogue of Microorganisms (GCM) 10K type strain sequencing project: providing services to taxonomists for standard genome sequencing and annotation.</title>
        <authorList>
            <consortium name="The Broad Institute Genomics Platform"/>
            <consortium name="The Broad Institute Genome Sequencing Center for Infectious Disease"/>
            <person name="Wu L."/>
            <person name="Ma J."/>
        </authorList>
    </citation>
    <scope>NUCLEOTIDE SEQUENCE [LARGE SCALE GENOMIC DNA]</scope>
    <source>
        <strain evidence="2 3">JCM 3325</strain>
    </source>
</reference>
<gene>
    <name evidence="2" type="ORF">GCM10010191_66300</name>
</gene>
<proteinExistence type="predicted"/>
<comment type="caution">
    <text evidence="2">The sequence shown here is derived from an EMBL/GenBank/DDBJ whole genome shotgun (WGS) entry which is preliminary data.</text>
</comment>
<evidence type="ECO:0000313" key="3">
    <source>
        <dbReference type="Proteomes" id="UP001501231"/>
    </source>
</evidence>
<dbReference type="EMBL" id="BAAARW010000024">
    <property type="protein sequence ID" value="GAA2440904.1"/>
    <property type="molecule type" value="Genomic_DNA"/>
</dbReference>
<keyword evidence="3" id="KW-1185">Reference proteome</keyword>
<feature type="region of interest" description="Disordered" evidence="1">
    <location>
        <begin position="1"/>
        <end position="44"/>
    </location>
</feature>
<organism evidence="2 3">
    <name type="scientific">Actinomadura vinacea</name>
    <dbReference type="NCBI Taxonomy" id="115336"/>
    <lineage>
        <taxon>Bacteria</taxon>
        <taxon>Bacillati</taxon>
        <taxon>Actinomycetota</taxon>
        <taxon>Actinomycetes</taxon>
        <taxon>Streptosporangiales</taxon>
        <taxon>Thermomonosporaceae</taxon>
        <taxon>Actinomadura</taxon>
    </lineage>
</organism>
<evidence type="ECO:0000313" key="2">
    <source>
        <dbReference type="EMBL" id="GAA2440904.1"/>
    </source>
</evidence>
<name>A0ABN3JUN4_9ACTN</name>
<protein>
    <submittedName>
        <fullName evidence="2">Uncharacterized protein</fullName>
    </submittedName>
</protein>
<accession>A0ABN3JUN4</accession>
<evidence type="ECO:0000256" key="1">
    <source>
        <dbReference type="SAM" id="MobiDB-lite"/>
    </source>
</evidence>
<feature type="compositionally biased region" description="Low complexity" evidence="1">
    <location>
        <begin position="25"/>
        <end position="35"/>
    </location>
</feature>